<dbReference type="Pfam" id="PF00106">
    <property type="entry name" value="adh_short"/>
    <property type="match status" value="1"/>
</dbReference>
<protein>
    <submittedName>
        <fullName evidence="5">Short-chain dehydrogenase</fullName>
    </submittedName>
</protein>
<dbReference type="SUPFAM" id="SSF51735">
    <property type="entry name" value="NAD(P)-binding Rossmann-fold domains"/>
    <property type="match status" value="1"/>
</dbReference>
<dbReference type="PANTHER" id="PTHR43963:SF6">
    <property type="entry name" value="CHAIN DEHYDROGENASE FAMILY PROTEIN, PUTATIVE (AFU_ORTHOLOGUE AFUA_3G15350)-RELATED"/>
    <property type="match status" value="1"/>
</dbReference>
<dbReference type="InterPro" id="IPR036291">
    <property type="entry name" value="NAD(P)-bd_dom_sf"/>
</dbReference>
<keyword evidence="6" id="KW-1185">Reference proteome</keyword>
<sequence>MNSQFQGKYALVTGGNKGIGFAICKGLLQSGFEVIVAARSLSAAKTAAEKLQSVNSKVRVVELDIADDQSIDQAVKHLSQEIPQLDVLVNNAGIYPDEGVNILTISRELLNQTMNTNAFGPIRTSQAFLPLLEKAPQARIINVSSGYGRLNGLSFDVPSYCLSKLTVNGATIMLADALQAKGIAVNAIDPGWVKTDMGGTSAPRSPEQGADTAIWLATEASVNLSGKLFRDRREISY</sequence>
<evidence type="ECO:0000313" key="5">
    <source>
        <dbReference type="EMBL" id="NMG20593.1"/>
    </source>
</evidence>
<dbReference type="Gene3D" id="3.40.50.720">
    <property type="entry name" value="NAD(P)-binding Rossmann-like Domain"/>
    <property type="match status" value="1"/>
</dbReference>
<evidence type="ECO:0000256" key="3">
    <source>
        <dbReference type="ARBA" id="ARBA00023002"/>
    </source>
</evidence>
<dbReference type="PRINTS" id="PR00080">
    <property type="entry name" value="SDRFAMILY"/>
</dbReference>
<dbReference type="EMBL" id="QMEB01000104">
    <property type="protein sequence ID" value="NMG20593.1"/>
    <property type="molecule type" value="Genomic_DNA"/>
</dbReference>
<evidence type="ECO:0000256" key="1">
    <source>
        <dbReference type="ARBA" id="ARBA00006484"/>
    </source>
</evidence>
<dbReference type="Proteomes" id="UP000718564">
    <property type="component" value="Unassembled WGS sequence"/>
</dbReference>
<keyword evidence="2" id="KW-0521">NADP</keyword>
<dbReference type="InterPro" id="IPR002347">
    <property type="entry name" value="SDR_fam"/>
</dbReference>
<name>A0ABX1P855_9CYAN</name>
<reference evidence="5 6" key="1">
    <citation type="submission" date="2018-06" db="EMBL/GenBank/DDBJ databases">
        <title>Comparative genomics of Brasilonema spp. strains.</title>
        <authorList>
            <person name="Alvarenga D.O."/>
            <person name="Fiore M.F."/>
            <person name="Varani A.M."/>
        </authorList>
    </citation>
    <scope>NUCLEOTIDE SEQUENCE [LARGE SCALE GENOMIC DNA]</scope>
    <source>
        <strain evidence="5 6">SPC951</strain>
    </source>
</reference>
<organism evidence="5 6">
    <name type="scientific">Brasilonema bromeliae SPC951</name>
    <dbReference type="NCBI Taxonomy" id="385972"/>
    <lineage>
        <taxon>Bacteria</taxon>
        <taxon>Bacillati</taxon>
        <taxon>Cyanobacteriota</taxon>
        <taxon>Cyanophyceae</taxon>
        <taxon>Nostocales</taxon>
        <taxon>Scytonemataceae</taxon>
        <taxon>Brasilonema</taxon>
        <taxon>Bromeliae group (in: Brasilonema)</taxon>
    </lineage>
</organism>
<accession>A0ABX1P855</accession>
<evidence type="ECO:0000313" key="6">
    <source>
        <dbReference type="Proteomes" id="UP000718564"/>
    </source>
</evidence>
<dbReference type="PRINTS" id="PR00081">
    <property type="entry name" value="GDHRDH"/>
</dbReference>
<proteinExistence type="inferred from homology"/>
<evidence type="ECO:0000256" key="2">
    <source>
        <dbReference type="ARBA" id="ARBA00022857"/>
    </source>
</evidence>
<dbReference type="PANTHER" id="PTHR43963">
    <property type="entry name" value="CARBONYL REDUCTASE 1-RELATED"/>
    <property type="match status" value="1"/>
</dbReference>
<gene>
    <name evidence="5" type="ORF">DP116_14460</name>
</gene>
<evidence type="ECO:0000256" key="4">
    <source>
        <dbReference type="RuleBase" id="RU000363"/>
    </source>
</evidence>
<comment type="similarity">
    <text evidence="1 4">Belongs to the short-chain dehydrogenases/reductases (SDR) family.</text>
</comment>
<comment type="caution">
    <text evidence="5">The sequence shown here is derived from an EMBL/GenBank/DDBJ whole genome shotgun (WGS) entry which is preliminary data.</text>
</comment>
<keyword evidence="3" id="KW-0560">Oxidoreductase</keyword>
<dbReference type="RefSeq" id="WP_169155856.1">
    <property type="nucleotide sequence ID" value="NZ_CAWPJE010000088.1"/>
</dbReference>